<dbReference type="EMBL" id="CZAF01000002">
    <property type="protein sequence ID" value="CUO52150.1"/>
    <property type="molecule type" value="Genomic_DNA"/>
</dbReference>
<evidence type="ECO:0000313" key="22">
    <source>
        <dbReference type="Proteomes" id="UP000466952"/>
    </source>
</evidence>
<dbReference type="Proteomes" id="UP001218502">
    <property type="component" value="Unassembled WGS sequence"/>
</dbReference>
<feature type="domain" description="Endonuclease GajA/Old nuclease/RecF-like AAA" evidence="1">
    <location>
        <begin position="215"/>
        <end position="315"/>
    </location>
</feature>
<evidence type="ECO:0000259" key="1">
    <source>
        <dbReference type="Pfam" id="PF13175"/>
    </source>
</evidence>
<evidence type="ECO:0000313" key="2">
    <source>
        <dbReference type="EMBL" id="CUO52150.1"/>
    </source>
</evidence>
<evidence type="ECO:0000313" key="18">
    <source>
        <dbReference type="Proteomes" id="UP000286114"/>
    </source>
</evidence>
<dbReference type="Pfam" id="PF13175">
    <property type="entry name" value="AAA_15"/>
    <property type="match status" value="2"/>
</dbReference>
<dbReference type="EMBL" id="JAQNQY010000001">
    <property type="protein sequence ID" value="MDC1750977.1"/>
    <property type="molecule type" value="Genomic_DNA"/>
</dbReference>
<dbReference type="EMBL" id="WCTM01000003">
    <property type="protein sequence ID" value="KAB4244349.1"/>
    <property type="molecule type" value="Genomic_DNA"/>
</dbReference>
<reference evidence="2 13" key="1">
    <citation type="submission" date="2015-09" db="EMBL/GenBank/DDBJ databases">
        <authorList>
            <consortium name="Pathogen Informatics"/>
        </authorList>
    </citation>
    <scope>NUCLEOTIDE SEQUENCE [LARGE SCALE GENOMIC DNA]</scope>
    <source>
        <strain evidence="2 13">2789STDY5834847</strain>
    </source>
</reference>
<evidence type="ECO:0000313" key="7">
    <source>
        <dbReference type="EMBL" id="MDC1750977.1"/>
    </source>
</evidence>
<dbReference type="EMBL" id="WCUV01000001">
    <property type="protein sequence ID" value="KAB4096420.1"/>
    <property type="molecule type" value="Genomic_DNA"/>
</dbReference>
<dbReference type="EMBL" id="QSHA01000002">
    <property type="protein sequence ID" value="RHB76596.1"/>
    <property type="molecule type" value="Genomic_DNA"/>
</dbReference>
<dbReference type="Proteomes" id="UP000432488">
    <property type="component" value="Unassembled WGS sequence"/>
</dbReference>
<dbReference type="PANTHER" id="PTHR43581">
    <property type="entry name" value="ATP/GTP PHOSPHATASE"/>
    <property type="match status" value="1"/>
</dbReference>
<dbReference type="Proteomes" id="UP000283601">
    <property type="component" value="Unassembled WGS sequence"/>
</dbReference>
<evidence type="ECO:0000313" key="3">
    <source>
        <dbReference type="EMBL" id="KAB4096420.1"/>
    </source>
</evidence>
<dbReference type="EMBL" id="WCTL01000001">
    <property type="protein sequence ID" value="KAB4241498.1"/>
    <property type="molecule type" value="Genomic_DNA"/>
</dbReference>
<evidence type="ECO:0000313" key="17">
    <source>
        <dbReference type="Proteomes" id="UP000283601"/>
    </source>
</evidence>
<accession>A0A139K0T9</accession>
<dbReference type="Proteomes" id="UP000095614">
    <property type="component" value="Unassembled WGS sequence"/>
</dbReference>
<dbReference type="EMBL" id="WCTR01000003">
    <property type="protein sequence ID" value="KAB4214777.1"/>
    <property type="molecule type" value="Genomic_DNA"/>
</dbReference>
<evidence type="ECO:0000313" key="19">
    <source>
        <dbReference type="Proteomes" id="UP000431575"/>
    </source>
</evidence>
<evidence type="ECO:0000313" key="10">
    <source>
        <dbReference type="EMBL" id="RGK85322.1"/>
    </source>
</evidence>
<name>A0A139K0T9_BACUN</name>
<dbReference type="Proteomes" id="UP000260844">
    <property type="component" value="Unassembled WGS sequence"/>
</dbReference>
<feature type="domain" description="Endonuclease GajA/Old nuclease/RecF-like AAA" evidence="1">
    <location>
        <begin position="1"/>
        <end position="61"/>
    </location>
</feature>
<evidence type="ECO:0000313" key="21">
    <source>
        <dbReference type="Proteomes" id="UP000462376"/>
    </source>
</evidence>
<dbReference type="Proteomes" id="UP000462376">
    <property type="component" value="Unassembled WGS sequence"/>
</dbReference>
<dbReference type="Proteomes" id="UP000186549">
    <property type="component" value="Unassembled WGS sequence"/>
</dbReference>
<dbReference type="AlphaFoldDB" id="A0A139K0T9"/>
<dbReference type="Proteomes" id="UP000431575">
    <property type="component" value="Unassembled WGS sequence"/>
</dbReference>
<dbReference type="InterPro" id="IPR041685">
    <property type="entry name" value="AAA_GajA/Old/RecF-like"/>
</dbReference>
<dbReference type="SUPFAM" id="SSF52540">
    <property type="entry name" value="P-loop containing nucleoside triphosphate hydrolases"/>
    <property type="match status" value="1"/>
</dbReference>
<evidence type="ECO:0000313" key="8">
    <source>
        <dbReference type="EMBL" id="OKZ40346.1"/>
    </source>
</evidence>
<evidence type="ECO:0000313" key="15">
    <source>
        <dbReference type="Proteomes" id="UP000260844"/>
    </source>
</evidence>
<evidence type="ECO:0000313" key="12">
    <source>
        <dbReference type="EMBL" id="RHE21585.1"/>
    </source>
</evidence>
<dbReference type="OrthoDB" id="9769293at2"/>
<reference evidence="15 16" key="3">
    <citation type="submission" date="2018-08" db="EMBL/GenBank/DDBJ databases">
        <title>A genome reference for cultivated species of the human gut microbiota.</title>
        <authorList>
            <person name="Zou Y."/>
            <person name="Xue W."/>
            <person name="Luo G."/>
        </authorList>
    </citation>
    <scope>NUCLEOTIDE SEQUENCE [LARGE SCALE GENOMIC DNA]</scope>
    <source>
        <strain evidence="12 17">AM29-12AC</strain>
        <strain evidence="11 18">AM39-1</strain>
        <strain evidence="10 16">TF09-22</strain>
        <strain evidence="9 15">TM04-30</strain>
    </source>
</reference>
<protein>
    <submittedName>
        <fullName evidence="6">AAA family ATPase</fullName>
    </submittedName>
    <submittedName>
        <fullName evidence="2">Recombination protein F</fullName>
    </submittedName>
</protein>
<evidence type="ECO:0000313" key="11">
    <source>
        <dbReference type="EMBL" id="RHB76596.1"/>
    </source>
</evidence>
<sequence>MKSLYIKNYKNLRELSIDSLARVNLIVGCNNVGKSTLLEAVSIYLANGNDEWLKTILDFRGEMVNVDSAKGDVDFSQVLSEHYSSLFSGRKMDFRNATAISIGEQSDLLNIKLVHIAEEQRGGTIVRWVYNDDDADSGEHLFRYIGDGLSVVSGSNAPMLIPFFRRGFPGNVKDRVPFEYVLAQDFHLRKNVLLFDRISLSDREGYVLDALRIIEPSIDRLNFLNENEYSNRRVPFVTLKDTGERVRLSSMGDGINRILTVILALVNCKGGVFLLDEFETGLHYTVQTQLWRVIFMLSEKLNVQVFATSHSHDCINSFIAVNRGGQIIRLDNRGGEIVAVNYSDDKEMEFIAQNGVEIR</sequence>
<dbReference type="Gene3D" id="3.40.50.300">
    <property type="entry name" value="P-loop containing nucleotide triphosphate hydrolases"/>
    <property type="match status" value="2"/>
</dbReference>
<dbReference type="PANTHER" id="PTHR43581:SF4">
    <property type="entry name" value="ATP_GTP PHOSPHATASE"/>
    <property type="match status" value="1"/>
</dbReference>
<evidence type="ECO:0000313" key="5">
    <source>
        <dbReference type="EMBL" id="KAB4241498.1"/>
    </source>
</evidence>
<proteinExistence type="predicted"/>
<dbReference type="EMBL" id="MNQU01000013">
    <property type="protein sequence ID" value="OKZ40346.1"/>
    <property type="molecule type" value="Genomic_DNA"/>
</dbReference>
<evidence type="ECO:0000313" key="20">
    <source>
        <dbReference type="Proteomes" id="UP000432488"/>
    </source>
</evidence>
<dbReference type="Proteomes" id="UP000260874">
    <property type="component" value="Unassembled WGS sequence"/>
</dbReference>
<evidence type="ECO:0000313" key="6">
    <source>
        <dbReference type="EMBL" id="KAB4244349.1"/>
    </source>
</evidence>
<evidence type="ECO:0000313" key="4">
    <source>
        <dbReference type="EMBL" id="KAB4214777.1"/>
    </source>
</evidence>
<evidence type="ECO:0000313" key="13">
    <source>
        <dbReference type="Proteomes" id="UP000095614"/>
    </source>
</evidence>
<dbReference type="InterPro" id="IPR051396">
    <property type="entry name" value="Bact_Antivir_Def_Nuclease"/>
</dbReference>
<gene>
    <name evidence="8" type="ORF">BHV79_00680</name>
    <name evidence="12" type="ORF">DW758_15290</name>
    <name evidence="11" type="ORF">DW873_03650</name>
    <name evidence="10" type="ORF">DXC91_11330</name>
    <name evidence="9" type="ORF">DXD40_05200</name>
    <name evidence="2" type="ORF">ERS852462_00679</name>
    <name evidence="6" type="ORF">GAP41_07035</name>
    <name evidence="5" type="ORF">GAP47_02460</name>
    <name evidence="4" type="ORF">GAP55_05030</name>
    <name evidence="3" type="ORF">GAQ56_00950</name>
    <name evidence="7" type="ORF">POY80_00775</name>
</gene>
<dbReference type="EMBL" id="QSJZ01000014">
    <property type="protein sequence ID" value="RHE21585.1"/>
    <property type="molecule type" value="Genomic_DNA"/>
</dbReference>
<dbReference type="PATRIC" id="fig|820.27.peg.3078"/>
<reference evidence="8 14" key="2">
    <citation type="journal article" date="2016" name="Nat. Biotechnol.">
        <title>Measurement of bacterial replication rates in microbial communities.</title>
        <authorList>
            <person name="Brown C.T."/>
            <person name="Olm M.R."/>
            <person name="Thomas B.C."/>
            <person name="Banfield J.F."/>
        </authorList>
    </citation>
    <scope>NUCLEOTIDE SEQUENCE [LARGE SCALE GENOMIC DNA]</scope>
    <source>
        <strain evidence="8">45_41</strain>
    </source>
</reference>
<reference evidence="19 20" key="4">
    <citation type="journal article" date="2019" name="Nat. Med.">
        <title>A library of human gut bacterial isolates paired with longitudinal multiomics data enables mechanistic microbiome research.</title>
        <authorList>
            <person name="Poyet M."/>
            <person name="Groussin M."/>
            <person name="Gibbons S.M."/>
            <person name="Avila-Pacheco J."/>
            <person name="Jiang X."/>
            <person name="Kearney S.M."/>
            <person name="Perrotta A.R."/>
            <person name="Berdy B."/>
            <person name="Zhao S."/>
            <person name="Lieberman T.D."/>
            <person name="Swanson P.K."/>
            <person name="Smith M."/>
            <person name="Roesemann S."/>
            <person name="Alexander J.E."/>
            <person name="Rich S.A."/>
            <person name="Livny J."/>
            <person name="Vlamakis H."/>
            <person name="Clish C."/>
            <person name="Bullock K."/>
            <person name="Deik A."/>
            <person name="Scott J."/>
            <person name="Pierce K.A."/>
            <person name="Xavier R.J."/>
            <person name="Alm E.J."/>
        </authorList>
    </citation>
    <scope>NUCLEOTIDE SEQUENCE [LARGE SCALE GENOMIC DNA]</scope>
    <source>
        <strain evidence="4 22">BIOML-A11</strain>
        <strain evidence="3 20">BIOML-A42</strain>
        <strain evidence="5 21">BIOML-A5</strain>
        <strain evidence="6 19">BIOML-A6</strain>
    </source>
</reference>
<evidence type="ECO:0000313" key="16">
    <source>
        <dbReference type="Proteomes" id="UP000260874"/>
    </source>
</evidence>
<dbReference type="InterPro" id="IPR027417">
    <property type="entry name" value="P-loop_NTPase"/>
</dbReference>
<organism evidence="6 19">
    <name type="scientific">Bacteroides uniformis</name>
    <dbReference type="NCBI Taxonomy" id="820"/>
    <lineage>
        <taxon>Bacteria</taxon>
        <taxon>Pseudomonadati</taxon>
        <taxon>Bacteroidota</taxon>
        <taxon>Bacteroidia</taxon>
        <taxon>Bacteroidales</taxon>
        <taxon>Bacteroidaceae</taxon>
        <taxon>Bacteroides</taxon>
    </lineage>
</organism>
<reference evidence="7" key="5">
    <citation type="submission" date="2022-10" db="EMBL/GenBank/DDBJ databases">
        <title>Human gut microbiome strain richness.</title>
        <authorList>
            <person name="Chen-Liaw A."/>
        </authorList>
    </citation>
    <scope>NUCLEOTIDE SEQUENCE</scope>
    <source>
        <strain evidence="7">A1_m1001262Bd0_191120</strain>
    </source>
</reference>
<dbReference type="Proteomes" id="UP000286114">
    <property type="component" value="Unassembled WGS sequence"/>
</dbReference>
<dbReference type="EMBL" id="QSPV01000003">
    <property type="protein sequence ID" value="RGJ96095.1"/>
    <property type="molecule type" value="Genomic_DNA"/>
</dbReference>
<evidence type="ECO:0000313" key="9">
    <source>
        <dbReference type="EMBL" id="RGJ96095.1"/>
    </source>
</evidence>
<dbReference type="Proteomes" id="UP000466952">
    <property type="component" value="Unassembled WGS sequence"/>
</dbReference>
<evidence type="ECO:0000313" key="14">
    <source>
        <dbReference type="Proteomes" id="UP000186549"/>
    </source>
</evidence>
<dbReference type="EMBL" id="QSRB01000008">
    <property type="protein sequence ID" value="RGK85322.1"/>
    <property type="molecule type" value="Genomic_DNA"/>
</dbReference>
<dbReference type="RefSeq" id="WP_005833903.1">
    <property type="nucleotide sequence ID" value="NZ_BAABXG010000001.1"/>
</dbReference>